<dbReference type="Proteomes" id="UP000248039">
    <property type="component" value="Unassembled WGS sequence"/>
</dbReference>
<name>A0A2V4NGG1_9ACTN</name>
<keyword evidence="1" id="KW-1133">Transmembrane helix</keyword>
<feature type="non-terminal residue" evidence="2">
    <location>
        <position position="82"/>
    </location>
</feature>
<sequence length="82" mass="8104">TTVPVLFQGVGAPLTPRLTRRFGTERGVLGAVLGLGAGVLLRVVPSVPGLYAGCVVIGGAIAGPNVSMPGLGKRGFPPRAAA</sequence>
<feature type="transmembrane region" description="Helical" evidence="1">
    <location>
        <begin position="50"/>
        <end position="71"/>
    </location>
</feature>
<dbReference type="PANTHER" id="PTHR23523:SF2">
    <property type="entry name" value="2-NITROIMIDAZOLE TRANSPORTER"/>
    <property type="match status" value="1"/>
</dbReference>
<protein>
    <submittedName>
        <fullName evidence="2">MFS transporter</fullName>
    </submittedName>
</protein>
<proteinExistence type="predicted"/>
<dbReference type="Gene3D" id="1.20.1250.20">
    <property type="entry name" value="MFS general substrate transporter like domains"/>
    <property type="match status" value="1"/>
</dbReference>
<evidence type="ECO:0000256" key="1">
    <source>
        <dbReference type="SAM" id="Phobius"/>
    </source>
</evidence>
<dbReference type="PANTHER" id="PTHR23523">
    <property type="match status" value="1"/>
</dbReference>
<comment type="caution">
    <text evidence="2">The sequence shown here is derived from an EMBL/GenBank/DDBJ whole genome shotgun (WGS) entry which is preliminary data.</text>
</comment>
<organism evidence="2 3">
    <name type="scientific">Streptomyces tateyamensis</name>
    <dbReference type="NCBI Taxonomy" id="565073"/>
    <lineage>
        <taxon>Bacteria</taxon>
        <taxon>Bacillati</taxon>
        <taxon>Actinomycetota</taxon>
        <taxon>Actinomycetes</taxon>
        <taxon>Kitasatosporales</taxon>
        <taxon>Streptomycetaceae</taxon>
        <taxon>Streptomyces</taxon>
    </lineage>
</organism>
<keyword evidence="1" id="KW-0812">Transmembrane</keyword>
<feature type="transmembrane region" description="Helical" evidence="1">
    <location>
        <begin position="27"/>
        <end position="44"/>
    </location>
</feature>
<evidence type="ECO:0000313" key="3">
    <source>
        <dbReference type="Proteomes" id="UP000248039"/>
    </source>
</evidence>
<dbReference type="InterPro" id="IPR036259">
    <property type="entry name" value="MFS_trans_sf"/>
</dbReference>
<keyword evidence="1" id="KW-0472">Membrane</keyword>
<accession>A0A2V4NGG1</accession>
<reference evidence="2 3" key="1">
    <citation type="submission" date="2018-03" db="EMBL/GenBank/DDBJ databases">
        <title>Bioinformatic expansion and discovery of thiopeptide antibiotics.</title>
        <authorList>
            <person name="Schwalen C.J."/>
            <person name="Hudson G.A."/>
            <person name="Mitchell D.A."/>
        </authorList>
    </citation>
    <scope>NUCLEOTIDE SEQUENCE [LARGE SCALE GENOMIC DNA]</scope>
    <source>
        <strain evidence="2 3">ATCC 21389</strain>
    </source>
</reference>
<keyword evidence="3" id="KW-1185">Reference proteome</keyword>
<gene>
    <name evidence="2" type="ORF">C7C46_33525</name>
</gene>
<dbReference type="InterPro" id="IPR052524">
    <property type="entry name" value="MFS_Cyanate_Porter"/>
</dbReference>
<evidence type="ECO:0000313" key="2">
    <source>
        <dbReference type="EMBL" id="PYC62064.1"/>
    </source>
</evidence>
<feature type="non-terminal residue" evidence="2">
    <location>
        <position position="1"/>
    </location>
</feature>
<dbReference type="EMBL" id="PYBW01000316">
    <property type="protein sequence ID" value="PYC62064.1"/>
    <property type="molecule type" value="Genomic_DNA"/>
</dbReference>
<dbReference type="AlphaFoldDB" id="A0A2V4NGG1"/>
<dbReference type="SUPFAM" id="SSF103473">
    <property type="entry name" value="MFS general substrate transporter"/>
    <property type="match status" value="1"/>
</dbReference>